<reference evidence="2 3" key="1">
    <citation type="submission" date="2020-11" db="EMBL/GenBank/DDBJ databases">
        <title>Treponema Peruensis nv. sp., first commensal Treponema isolated from human feces.</title>
        <authorList>
            <person name="Belkhou C."/>
            <person name="Raes J."/>
        </authorList>
    </citation>
    <scope>NUCLEOTIDE SEQUENCE [LARGE SCALE GENOMIC DNA]</scope>
    <source>
        <strain evidence="2 3">RCC2812</strain>
    </source>
</reference>
<accession>A0A7T3RE98</accession>
<keyword evidence="1" id="KW-0732">Signal</keyword>
<evidence type="ECO:0000256" key="1">
    <source>
        <dbReference type="SAM" id="SignalP"/>
    </source>
</evidence>
<organism evidence="2 3">
    <name type="scientific">Treponema peruense</name>
    <dbReference type="NCBI Taxonomy" id="2787628"/>
    <lineage>
        <taxon>Bacteria</taxon>
        <taxon>Pseudomonadati</taxon>
        <taxon>Spirochaetota</taxon>
        <taxon>Spirochaetia</taxon>
        <taxon>Spirochaetales</taxon>
        <taxon>Treponemataceae</taxon>
        <taxon>Treponema</taxon>
    </lineage>
</organism>
<dbReference type="RefSeq" id="WP_198443054.1">
    <property type="nucleotide sequence ID" value="NZ_CBCSHE010000010.1"/>
</dbReference>
<name>A0A7T3RE98_9SPIR</name>
<dbReference type="EMBL" id="CP064936">
    <property type="protein sequence ID" value="QQA01537.1"/>
    <property type="molecule type" value="Genomic_DNA"/>
</dbReference>
<sequence>MKKIIALCLALAGLGTAVFAEKNGKSAVQEFREQIPAITEGAGAAVKDLIDGIGTSVESAAKTIENYKIDKITGKLKVCGKGEDMVLTLKCAGWENYTIKTPSQTQSSRDKLAVFKNRRLTMSGVLNREKKEFTVVSFELAE</sequence>
<gene>
    <name evidence="2" type="ORF">IWA51_02670</name>
</gene>
<dbReference type="KEGG" id="tper:IWA51_02670"/>
<keyword evidence="3" id="KW-1185">Reference proteome</keyword>
<evidence type="ECO:0000313" key="3">
    <source>
        <dbReference type="Proteomes" id="UP000595224"/>
    </source>
</evidence>
<proteinExistence type="predicted"/>
<dbReference type="Proteomes" id="UP000595224">
    <property type="component" value="Chromosome"/>
</dbReference>
<evidence type="ECO:0000313" key="2">
    <source>
        <dbReference type="EMBL" id="QQA01537.1"/>
    </source>
</evidence>
<feature type="signal peptide" evidence="1">
    <location>
        <begin position="1"/>
        <end position="20"/>
    </location>
</feature>
<feature type="chain" id="PRO_5033057531" evidence="1">
    <location>
        <begin position="21"/>
        <end position="142"/>
    </location>
</feature>
<dbReference type="AlphaFoldDB" id="A0A7T3RE98"/>
<protein>
    <submittedName>
        <fullName evidence="2">Uncharacterized protein</fullName>
    </submittedName>
</protein>